<proteinExistence type="predicted"/>
<name>A0A6P9AH86_THRPL</name>
<dbReference type="Pfam" id="PF07898">
    <property type="entry name" value="DUF1676"/>
    <property type="match status" value="1"/>
</dbReference>
<dbReference type="FunCoup" id="A0A6P9AH86">
    <property type="interactions" value="37"/>
</dbReference>
<protein>
    <submittedName>
        <fullName evidence="5">Uncharacterized protein LOC117653352</fullName>
    </submittedName>
</protein>
<feature type="transmembrane region" description="Helical" evidence="2">
    <location>
        <begin position="209"/>
        <end position="228"/>
    </location>
</feature>
<dbReference type="GeneID" id="117653352"/>
<accession>A0A6P9AH86</accession>
<dbReference type="InParanoid" id="A0A6P9AH86"/>
<dbReference type="AlphaFoldDB" id="A0A6P9AH86"/>
<reference evidence="5" key="1">
    <citation type="submission" date="2025-08" db="UniProtKB">
        <authorList>
            <consortium name="RefSeq"/>
        </authorList>
    </citation>
    <scope>IDENTIFICATION</scope>
    <source>
        <tissue evidence="5">Total insect</tissue>
    </source>
</reference>
<dbReference type="RefSeq" id="XP_034254871.1">
    <property type="nucleotide sequence ID" value="XM_034398980.1"/>
</dbReference>
<dbReference type="CTD" id="40776"/>
<gene>
    <name evidence="5" type="primary">LOC117653352</name>
</gene>
<keyword evidence="2" id="KW-0812">Transmembrane</keyword>
<keyword evidence="3" id="KW-0732">Signal</keyword>
<sequence length="264" mass="28486">MRSFAVLALLVAAAHALPATSLQESAPAKGSSFWKGTPMDSVVAELQAGCASDDAVACVKYRVLSVLDHVLRKDSYQVTDSVSVVRNSYEESSDSSKGRAEDGGDLVDAANHYLQRHDVKVQLPWGARVSVSPRALDQDKLDISLDFGGEGEEGEEGNSHEAEARHRKYRKGKGKLRRMMVPILVFILLKAMTLVPLAIGVLGLKAWNALQLSFFSFVIAVGLAIFQLCKKIAADQAPVSQLSAHVTPWDAHYAAARAFEVPAA</sequence>
<dbReference type="OrthoDB" id="6622845at2759"/>
<dbReference type="PANTHER" id="PTHR21879:SF6">
    <property type="entry name" value="OSIRIS 19, ISOFORM A"/>
    <property type="match status" value="1"/>
</dbReference>
<evidence type="ECO:0000256" key="3">
    <source>
        <dbReference type="SAM" id="SignalP"/>
    </source>
</evidence>
<keyword evidence="2" id="KW-0472">Membrane</keyword>
<keyword evidence="4" id="KW-1185">Reference proteome</keyword>
<organism evidence="5">
    <name type="scientific">Thrips palmi</name>
    <name type="common">Melon thrips</name>
    <dbReference type="NCBI Taxonomy" id="161013"/>
    <lineage>
        <taxon>Eukaryota</taxon>
        <taxon>Metazoa</taxon>
        <taxon>Ecdysozoa</taxon>
        <taxon>Arthropoda</taxon>
        <taxon>Hexapoda</taxon>
        <taxon>Insecta</taxon>
        <taxon>Pterygota</taxon>
        <taxon>Neoptera</taxon>
        <taxon>Paraneoptera</taxon>
        <taxon>Thysanoptera</taxon>
        <taxon>Terebrantia</taxon>
        <taxon>Thripoidea</taxon>
        <taxon>Thripidae</taxon>
        <taxon>Thrips</taxon>
    </lineage>
</organism>
<feature type="region of interest" description="Disordered" evidence="1">
    <location>
        <begin position="147"/>
        <end position="168"/>
    </location>
</feature>
<evidence type="ECO:0000256" key="1">
    <source>
        <dbReference type="SAM" id="MobiDB-lite"/>
    </source>
</evidence>
<evidence type="ECO:0000313" key="5">
    <source>
        <dbReference type="RefSeq" id="XP_034254871.1"/>
    </source>
</evidence>
<dbReference type="PANTHER" id="PTHR21879">
    <property type="entry name" value="FI03362P-RELATED-RELATED"/>
    <property type="match status" value="1"/>
</dbReference>
<dbReference type="Proteomes" id="UP000515158">
    <property type="component" value="Unplaced"/>
</dbReference>
<evidence type="ECO:0000313" key="4">
    <source>
        <dbReference type="Proteomes" id="UP000515158"/>
    </source>
</evidence>
<keyword evidence="2" id="KW-1133">Transmembrane helix</keyword>
<dbReference type="KEGG" id="tpal:117653352"/>
<feature type="transmembrane region" description="Helical" evidence="2">
    <location>
        <begin position="179"/>
        <end position="202"/>
    </location>
</feature>
<feature type="signal peptide" evidence="3">
    <location>
        <begin position="1"/>
        <end position="16"/>
    </location>
</feature>
<feature type="chain" id="PRO_5028021389" evidence="3">
    <location>
        <begin position="17"/>
        <end position="264"/>
    </location>
</feature>
<dbReference type="InterPro" id="IPR012464">
    <property type="entry name" value="DUF1676"/>
</dbReference>
<dbReference type="GO" id="GO:0016020">
    <property type="term" value="C:membrane"/>
    <property type="evidence" value="ECO:0007669"/>
    <property type="project" value="TreeGrafter"/>
</dbReference>
<evidence type="ECO:0000256" key="2">
    <source>
        <dbReference type="SAM" id="Phobius"/>
    </source>
</evidence>
<feature type="non-terminal residue" evidence="5">
    <location>
        <position position="264"/>
    </location>
</feature>